<evidence type="ECO:0000313" key="2">
    <source>
        <dbReference type="EMBL" id="MFH4978980.1"/>
    </source>
</evidence>
<reference evidence="2 3" key="1">
    <citation type="submission" date="2024-08" db="EMBL/GenBank/DDBJ databases">
        <title>Gnathostoma spinigerum genome.</title>
        <authorList>
            <person name="Gonzalez-Bertolin B."/>
            <person name="Monzon S."/>
            <person name="Zaballos A."/>
            <person name="Jimenez P."/>
            <person name="Dekumyoy P."/>
            <person name="Varona S."/>
            <person name="Cuesta I."/>
            <person name="Sumanam S."/>
            <person name="Adisakwattana P."/>
            <person name="Gasser R.B."/>
            <person name="Hernandez-Gonzalez A."/>
            <person name="Young N.D."/>
            <person name="Perteguer M.J."/>
        </authorList>
    </citation>
    <scope>NUCLEOTIDE SEQUENCE [LARGE SCALE GENOMIC DNA]</scope>
    <source>
        <strain evidence="2">AL3</strain>
        <tissue evidence="2">Liver</tissue>
    </source>
</reference>
<organism evidence="2 3">
    <name type="scientific">Gnathostoma spinigerum</name>
    <dbReference type="NCBI Taxonomy" id="75299"/>
    <lineage>
        <taxon>Eukaryota</taxon>
        <taxon>Metazoa</taxon>
        <taxon>Ecdysozoa</taxon>
        <taxon>Nematoda</taxon>
        <taxon>Chromadorea</taxon>
        <taxon>Rhabditida</taxon>
        <taxon>Spirurina</taxon>
        <taxon>Gnathostomatomorpha</taxon>
        <taxon>Gnathostomatoidea</taxon>
        <taxon>Gnathostomatidae</taxon>
        <taxon>Gnathostoma</taxon>
    </lineage>
</organism>
<gene>
    <name evidence="2" type="ORF">AB6A40_005689</name>
</gene>
<proteinExistence type="predicted"/>
<feature type="region of interest" description="Disordered" evidence="1">
    <location>
        <begin position="22"/>
        <end position="58"/>
    </location>
</feature>
<evidence type="ECO:0000313" key="3">
    <source>
        <dbReference type="Proteomes" id="UP001608902"/>
    </source>
</evidence>
<sequence>MCGDSGFSGCFRIERIEKFSITNDGCDPEEEHKSAEPPRDAHPSPSSSAIPQRQDEPTCVDRIYEAEAHREVPCSSVSLGFQRRRLS</sequence>
<evidence type="ECO:0000256" key="1">
    <source>
        <dbReference type="SAM" id="MobiDB-lite"/>
    </source>
</evidence>
<accession>A0ABD6EG59</accession>
<feature type="compositionally biased region" description="Basic and acidic residues" evidence="1">
    <location>
        <begin position="30"/>
        <end position="42"/>
    </location>
</feature>
<protein>
    <submittedName>
        <fullName evidence="2">Uncharacterized protein</fullName>
    </submittedName>
</protein>
<name>A0ABD6EG59_9BILA</name>
<keyword evidence="3" id="KW-1185">Reference proteome</keyword>
<dbReference type="AlphaFoldDB" id="A0ABD6EG59"/>
<comment type="caution">
    <text evidence="2">The sequence shown here is derived from an EMBL/GenBank/DDBJ whole genome shotgun (WGS) entry which is preliminary data.</text>
</comment>
<dbReference type="Proteomes" id="UP001608902">
    <property type="component" value="Unassembled WGS sequence"/>
</dbReference>
<dbReference type="EMBL" id="JBGFUD010003723">
    <property type="protein sequence ID" value="MFH4978980.1"/>
    <property type="molecule type" value="Genomic_DNA"/>
</dbReference>